<evidence type="ECO:0000313" key="2">
    <source>
        <dbReference type="Proteomes" id="UP001250214"/>
    </source>
</evidence>
<dbReference type="Proteomes" id="UP001250214">
    <property type="component" value="Unassembled WGS sequence"/>
</dbReference>
<name>A0ABU2H4D8_9ACTN</name>
<protein>
    <submittedName>
        <fullName evidence="1">Uncharacterized protein</fullName>
    </submittedName>
</protein>
<gene>
    <name evidence="1" type="ORF">RIF23_07625</name>
</gene>
<sequence>MGSDYIDKFITGAGVVLVEKDKVATIDLESREFLWEFEVPGKDISASHVSVSAGEDFSNQRIVITFDDINLLGGRENYLSLDVFSGEVISRNSWWWPDFDPSKRIEFVSRDYVWSFFPSQIIARPFSSEYDEWSIDIPGECTLGSADEIESNVVMSTFSATVLMECSGQKGVKMVQYNAVDGSINWRKEWEGSKVPEIYDIDMFSLVDENESNPLDLVTRRGASVDYSLYGFPGGNQSFIWEDMPRLSDYVEEPLSPREEVPEVIILDDGVYVRSTLALIAAERALEEGDFTLEELEEWNLVVSDGEGNSAIPNSVLGFNLPRPETGAFSRISFLSGND</sequence>
<comment type="caution">
    <text evidence="1">The sequence shown here is derived from an EMBL/GenBank/DDBJ whole genome shotgun (WGS) entry which is preliminary data.</text>
</comment>
<reference evidence="2" key="1">
    <citation type="submission" date="2023-07" db="EMBL/GenBank/DDBJ databases">
        <title>Novel species in the genus Lipingzhangella isolated from Sambhar Salt Lake.</title>
        <authorList>
            <person name="Jiya N."/>
            <person name="Kajale S."/>
            <person name="Sharma A."/>
        </authorList>
    </citation>
    <scope>NUCLEOTIDE SEQUENCE [LARGE SCALE GENOMIC DNA]</scope>
    <source>
        <strain evidence="2">LS1_29</strain>
    </source>
</reference>
<dbReference type="EMBL" id="JAVLVT010000003">
    <property type="protein sequence ID" value="MDS1270161.1"/>
    <property type="molecule type" value="Genomic_DNA"/>
</dbReference>
<proteinExistence type="predicted"/>
<organism evidence="1 2">
    <name type="scientific">Lipingzhangella rawalii</name>
    <dbReference type="NCBI Taxonomy" id="2055835"/>
    <lineage>
        <taxon>Bacteria</taxon>
        <taxon>Bacillati</taxon>
        <taxon>Actinomycetota</taxon>
        <taxon>Actinomycetes</taxon>
        <taxon>Streptosporangiales</taxon>
        <taxon>Nocardiopsidaceae</taxon>
        <taxon>Lipingzhangella</taxon>
    </lineage>
</organism>
<keyword evidence="2" id="KW-1185">Reference proteome</keyword>
<accession>A0ABU2H4D8</accession>
<evidence type="ECO:0000313" key="1">
    <source>
        <dbReference type="EMBL" id="MDS1270161.1"/>
    </source>
</evidence>